<keyword evidence="2" id="KW-1185">Reference proteome</keyword>
<accession>A0ABQ9WW88</accession>
<evidence type="ECO:0000313" key="1">
    <source>
        <dbReference type="EMBL" id="KAK2943389.1"/>
    </source>
</evidence>
<gene>
    <name evidence="1" type="ORF">BLNAU_21699</name>
</gene>
<protein>
    <submittedName>
        <fullName evidence="1">Uncharacterized protein</fullName>
    </submittedName>
</protein>
<dbReference type="EMBL" id="JARBJD010000349">
    <property type="protein sequence ID" value="KAK2943389.1"/>
    <property type="molecule type" value="Genomic_DNA"/>
</dbReference>
<sequence>MPAMAEHSERLSKEGMSIPEHRWMGRRQEHSHRIRKQYISSIAWSAAVVASSHSAWKVVCSGRRISPIGGGSATRSDAHTVSSVSSRLVGRQADNVQTCAVSVRERASAGVAGVCGVCVPKNHWWRGSMRNEWRWWGFVKAERKTWRKM</sequence>
<dbReference type="Proteomes" id="UP001281761">
    <property type="component" value="Unassembled WGS sequence"/>
</dbReference>
<reference evidence="1 2" key="1">
    <citation type="journal article" date="2022" name="bioRxiv">
        <title>Genomics of Preaxostyla Flagellates Illuminates Evolutionary Transitions and the Path Towards Mitochondrial Loss.</title>
        <authorList>
            <person name="Novak L.V.F."/>
            <person name="Treitli S.C."/>
            <person name="Pyrih J."/>
            <person name="Halakuc P."/>
            <person name="Pipaliya S.V."/>
            <person name="Vacek V."/>
            <person name="Brzon O."/>
            <person name="Soukal P."/>
            <person name="Eme L."/>
            <person name="Dacks J.B."/>
            <person name="Karnkowska A."/>
            <person name="Elias M."/>
            <person name="Hampl V."/>
        </authorList>
    </citation>
    <scope>NUCLEOTIDE SEQUENCE [LARGE SCALE GENOMIC DNA]</scope>
    <source>
        <strain evidence="1">NAU3</strain>
        <tissue evidence="1">Gut</tissue>
    </source>
</reference>
<organism evidence="1 2">
    <name type="scientific">Blattamonas nauphoetae</name>
    <dbReference type="NCBI Taxonomy" id="2049346"/>
    <lineage>
        <taxon>Eukaryota</taxon>
        <taxon>Metamonada</taxon>
        <taxon>Preaxostyla</taxon>
        <taxon>Oxymonadida</taxon>
        <taxon>Blattamonas</taxon>
    </lineage>
</organism>
<comment type="caution">
    <text evidence="1">The sequence shown here is derived from an EMBL/GenBank/DDBJ whole genome shotgun (WGS) entry which is preliminary data.</text>
</comment>
<proteinExistence type="predicted"/>
<evidence type="ECO:0000313" key="2">
    <source>
        <dbReference type="Proteomes" id="UP001281761"/>
    </source>
</evidence>
<name>A0ABQ9WW88_9EUKA</name>